<accession>A0AAD0E4R4</accession>
<reference evidence="1 2" key="1">
    <citation type="submission" date="2016-07" db="EMBL/GenBank/DDBJ databases">
        <title>High microdiversification within the ubiquitous acI lineage of Actinobacteria.</title>
        <authorList>
            <person name="Neuenschwander S.M."/>
            <person name="Salcher M."/>
            <person name="Ghai R."/>
            <person name="Pernthaler J."/>
        </authorList>
    </citation>
    <scope>NUCLEOTIDE SEQUENCE [LARGE SCALE GENOMIC DNA]</scope>
    <source>
        <strain evidence="1">MMS-21-155</strain>
    </source>
</reference>
<dbReference type="GeneID" id="300656973"/>
<dbReference type="Proteomes" id="UP000217216">
    <property type="component" value="Chromosome"/>
</dbReference>
<organism evidence="1 2">
    <name type="scientific">Candidatus Planktophila dulcis</name>
    <dbReference type="NCBI Taxonomy" id="1884914"/>
    <lineage>
        <taxon>Bacteria</taxon>
        <taxon>Bacillati</taxon>
        <taxon>Actinomycetota</taxon>
        <taxon>Actinomycetes</taxon>
        <taxon>Candidatus Nanopelagicales</taxon>
        <taxon>Candidatus Nanopelagicaceae</taxon>
        <taxon>Candidatus Planktophila</taxon>
    </lineage>
</organism>
<protein>
    <submittedName>
        <fullName evidence="1">Uncharacterized protein</fullName>
    </submittedName>
</protein>
<keyword evidence="2" id="KW-1185">Reference proteome</keyword>
<sequence>MSDPMKIKHGNYAKGLIHLQRQETTAAKNAFIAADDFPNARRQLPFILKDLGASPAEILGALTSALDFGDKQALPWLIRFNDQFKYGHPDIKLFKKNLKDAVKEDNQAVLLGLMRIAREDQDVKEYLSIMIQLINLGNPSAKCELVQFIMQGPEYKKEYDAMRKQQGKLPTLKGNKANFKEIPDSFFDNSSDIETRESLFLDQYDFEYLAALLDQGEESIASGAHTLKYYLDMSRRRFETFEEYVQELTQSHDARWEDPHFLFIYALDLRTYLPRHDMSLFRNMLEPYGLAEFLDQLLEEIPDTTSATLFDDEFSTQLVRTPAKVSPKVAFEFFAKYSSPLFDEFIGSFKTSPVAAGRKYSEFISKAMSGNREYFQCTAAALEFIDRGYYDFDLVDPMLHGLVMKKLPSRIEGTPEISAEFLEFLYRFENGEAYFQDDIRRRLVNHVKAPASIKEHFLSLNRG</sequence>
<gene>
    <name evidence="1" type="ORF">A1s21155_02265</name>
</gene>
<evidence type="ECO:0000313" key="2">
    <source>
        <dbReference type="Proteomes" id="UP000217216"/>
    </source>
</evidence>
<dbReference type="KEGG" id="plak:A1s21155_02265"/>
<proteinExistence type="predicted"/>
<evidence type="ECO:0000313" key="1">
    <source>
        <dbReference type="EMBL" id="ASY11809.1"/>
    </source>
</evidence>
<dbReference type="EMBL" id="CP016770">
    <property type="protein sequence ID" value="ASY11809.1"/>
    <property type="molecule type" value="Genomic_DNA"/>
</dbReference>
<name>A0AAD0E4R4_9ACTN</name>
<dbReference type="AlphaFoldDB" id="A0AAD0E4R4"/>
<dbReference type="RefSeq" id="WP_095696073.1">
    <property type="nucleotide sequence ID" value="NZ_CP016770.1"/>
</dbReference>